<keyword evidence="4" id="KW-1185">Reference proteome</keyword>
<proteinExistence type="predicted"/>
<organism evidence="3 4">
    <name type="scientific">Shouchella clausii (strain KSM-K16)</name>
    <name type="common">Alkalihalobacillus clausii</name>
    <dbReference type="NCBI Taxonomy" id="66692"/>
    <lineage>
        <taxon>Bacteria</taxon>
        <taxon>Bacillati</taxon>
        <taxon>Bacillota</taxon>
        <taxon>Bacilli</taxon>
        <taxon>Bacillales</taxon>
        <taxon>Bacillaceae</taxon>
        <taxon>Shouchella</taxon>
    </lineage>
</organism>
<evidence type="ECO:0000259" key="2">
    <source>
        <dbReference type="PROSITE" id="PS50853"/>
    </source>
</evidence>
<protein>
    <recommendedName>
        <fullName evidence="2">Fibronectin type-III domain-containing protein</fullName>
    </recommendedName>
</protein>
<reference evidence="3 4" key="3">
    <citation type="journal article" date="1997" name="Protein Eng.">
        <title>High-resolution crystal structure of M-protease: phylogeny aided analysis of the high-alkaline adaptation mechanism.</title>
        <authorList>
            <person name="Shirai T."/>
            <person name="Suzuki A."/>
            <person name="Yamane T."/>
            <person name="Ashida T."/>
            <person name="Kobayashi T."/>
            <person name="Ito S."/>
        </authorList>
    </citation>
    <scope>NUCLEOTIDE SEQUENCE [LARGE SCALE GENOMIC DNA]</scope>
    <source>
        <strain evidence="3 4">KSM-K16</strain>
    </source>
</reference>
<accession>Q5WID3</accession>
<dbReference type="InterPro" id="IPR013783">
    <property type="entry name" value="Ig-like_fold"/>
</dbReference>
<evidence type="ECO:0000256" key="1">
    <source>
        <dbReference type="SAM" id="MobiDB-lite"/>
    </source>
</evidence>
<reference evidence="3 4" key="2">
    <citation type="journal article" date="1995" name="Appl. Microbiol. Biotechnol.">
        <title>Purification and properties of an alkaline protease from alkalophilic Bacillus sp. KSM-K16.</title>
        <authorList>
            <person name="Kobayashi T."/>
            <person name="Hakamada Y."/>
            <person name="Adachi S."/>
            <person name="Hitomi J."/>
            <person name="Yoshimatsu T."/>
            <person name="Koike K."/>
            <person name="Kawai S."/>
            <person name="Ito S."/>
        </authorList>
    </citation>
    <scope>NUCLEOTIDE SEQUENCE [LARGE SCALE GENOMIC DNA]</scope>
    <source>
        <strain evidence="3 4">KSM-K16</strain>
    </source>
</reference>
<feature type="region of interest" description="Disordered" evidence="1">
    <location>
        <begin position="39"/>
        <end position="58"/>
    </location>
</feature>
<feature type="region of interest" description="Disordered" evidence="1">
    <location>
        <begin position="131"/>
        <end position="160"/>
    </location>
</feature>
<gene>
    <name evidence="3" type="ordered locus">ABC1334</name>
</gene>
<evidence type="ECO:0000313" key="4">
    <source>
        <dbReference type="Proteomes" id="UP000001168"/>
    </source>
</evidence>
<dbReference type="Gene3D" id="2.60.40.10">
    <property type="entry name" value="Immunoglobulins"/>
    <property type="match status" value="1"/>
</dbReference>
<dbReference type="STRING" id="66692.ABC1334"/>
<evidence type="ECO:0000313" key="3">
    <source>
        <dbReference type="EMBL" id="BAD63872.1"/>
    </source>
</evidence>
<dbReference type="eggNOG" id="COG5492">
    <property type="taxonomic scope" value="Bacteria"/>
</dbReference>
<dbReference type="SUPFAM" id="SSF49373">
    <property type="entry name" value="Invasin/intimin cell-adhesion fragments"/>
    <property type="match status" value="1"/>
</dbReference>
<dbReference type="AlphaFoldDB" id="Q5WID3"/>
<dbReference type="Gene3D" id="2.60.40.1080">
    <property type="match status" value="1"/>
</dbReference>
<dbReference type="InterPro" id="IPR003343">
    <property type="entry name" value="Big_2"/>
</dbReference>
<dbReference type="Pfam" id="PF02368">
    <property type="entry name" value="Big_2"/>
    <property type="match status" value="1"/>
</dbReference>
<dbReference type="PROSITE" id="PS50853">
    <property type="entry name" value="FN3"/>
    <property type="match status" value="1"/>
</dbReference>
<reference evidence="3 4" key="1">
    <citation type="journal article" date="1994" name="J. Ferment. Bioeng.">
        <title>Molecular cloning and nucleotide sequence of the gene for an alkaline protease from the alkalophilic Bacillus sp. KSM-K16.</title>
        <authorList>
            <person name="Hakamada Y."/>
            <person name="Kobayashi T."/>
            <person name="Hitomi J."/>
            <person name="Kawai S."/>
            <person name="Ito S."/>
        </authorList>
    </citation>
    <scope>NUCLEOTIDE SEQUENCE [LARGE SCALE GENOMIC DNA]</scope>
    <source>
        <strain evidence="3 4">KSM-K16</strain>
    </source>
</reference>
<dbReference type="EMBL" id="AP006627">
    <property type="protein sequence ID" value="BAD63872.1"/>
    <property type="molecule type" value="Genomic_DNA"/>
</dbReference>
<feature type="compositionally biased region" description="Acidic residues" evidence="1">
    <location>
        <begin position="147"/>
        <end position="160"/>
    </location>
</feature>
<dbReference type="InterPro" id="IPR036116">
    <property type="entry name" value="FN3_sf"/>
</dbReference>
<dbReference type="Proteomes" id="UP000001168">
    <property type="component" value="Chromosome"/>
</dbReference>
<dbReference type="CDD" id="cd00063">
    <property type="entry name" value="FN3"/>
    <property type="match status" value="1"/>
</dbReference>
<reference evidence="4" key="4">
    <citation type="submission" date="2003-10" db="EMBL/GenBank/DDBJ databases">
        <title>The complete genome sequence of the alkaliphilic Bacillus clausii KSM-K16.</title>
        <authorList>
            <person name="Takaki Y."/>
            <person name="Kageyama Y."/>
            <person name="Shimamura S."/>
            <person name="Suzuki H."/>
            <person name="Nishi S."/>
            <person name="Hatada Y."/>
            <person name="Kawai S."/>
            <person name="Ito S."/>
            <person name="Horikoshi K."/>
        </authorList>
    </citation>
    <scope>NUCLEOTIDE SEQUENCE [LARGE SCALE GENOMIC DNA]</scope>
    <source>
        <strain evidence="4">KSM-K16</strain>
    </source>
</reference>
<sequence>MVTYNVYRDGEKVASDLKEKTYTDTGLEPDTKYEYQVSAENEAGESELSEPIEVTTEPIPVTSVTLSQKTMTLEEGATKTLTATVEPSNATDKTVRYTTSDREIATVSTSGEVRTITGVKAGTATITARAGEQSDVCTVTVKAPPEPDPEPEPEEPEEDA</sequence>
<dbReference type="SMART" id="SM00635">
    <property type="entry name" value="BID_2"/>
    <property type="match status" value="1"/>
</dbReference>
<dbReference type="InterPro" id="IPR008964">
    <property type="entry name" value="Invasin/intimin_cell_adhesion"/>
</dbReference>
<name>Q5WID3_SHOC1</name>
<dbReference type="SUPFAM" id="SSF49265">
    <property type="entry name" value="Fibronectin type III"/>
    <property type="match status" value="1"/>
</dbReference>
<reference evidence="3 4" key="5">
    <citation type="journal article" date="2007" name="Extremophiles">
        <title>Intragenomic diversity of the V1 regions of 16S rRNA genes in high-alkaline protease-producing Bacillus clausii spp.</title>
        <authorList>
            <person name="Kageyama Y."/>
            <person name="Takaki Y."/>
            <person name="Shimamura S."/>
            <person name="Nishi S."/>
            <person name="Nogi Y."/>
            <person name="Uchimura K."/>
            <person name="Kobayashi T."/>
            <person name="Hitomi J."/>
            <person name="Ozaki K."/>
            <person name="Kawai S."/>
            <person name="Ito S."/>
            <person name="Horikoshi K."/>
        </authorList>
    </citation>
    <scope>NUCLEOTIDE SEQUENCE [LARGE SCALE GENOMIC DNA]</scope>
    <source>
        <strain evidence="3 4">KSM-K16</strain>
    </source>
</reference>
<dbReference type="OrthoDB" id="99456at2"/>
<dbReference type="InterPro" id="IPR003961">
    <property type="entry name" value="FN3_dom"/>
</dbReference>
<dbReference type="HOGENOM" id="CLU_136629_0_0_9"/>
<dbReference type="RefSeq" id="WP_011246185.1">
    <property type="nucleotide sequence ID" value="NC_006582.1"/>
</dbReference>
<dbReference type="Pfam" id="PF00041">
    <property type="entry name" value="fn3"/>
    <property type="match status" value="1"/>
</dbReference>
<feature type="domain" description="Fibronectin type-III" evidence="2">
    <location>
        <begin position="1"/>
        <end position="59"/>
    </location>
</feature>
<dbReference type="KEGG" id="bcl:ABC1334"/>